<reference evidence="1" key="1">
    <citation type="submission" date="2020-04" db="EMBL/GenBank/DDBJ databases">
        <authorList>
            <person name="Alioto T."/>
            <person name="Alioto T."/>
            <person name="Gomez Garrido J."/>
        </authorList>
    </citation>
    <scope>NUCLEOTIDE SEQUENCE</scope>
    <source>
        <strain evidence="1">A484AB</strain>
    </source>
</reference>
<name>A0A7D9HBT0_PARCT</name>
<sequence length="328" mass="37911">MDTNTKRECIAFTSSIKAYEEVTKELKQEGKGFTKNHETINTADLFDIYHSRHLDPDIGPRQLQKKVQFDIRYYFAPRGAENMHKMTKTTFAVKLDEKTAMKYVIRAEDEATKNHKANENDIVTGYMSSMVDKKHCPVRSFIMYTEALHPTSEKLWQTPKFNLFPTDGQKPKSFWDNNIEAYNNYNDKQIMSITGHRSGASLAIYQKVASDEKLRMGCTLGYALTGDSSCLTKQDEISTVYQQHPRETNYQPSSRTPNPSLQEIDVISRSECRMPLSKRQNLCQENTIQPKRRPNRSSATIVAPQQAWLLLIQYSLKITWTTKIFWLP</sequence>
<dbReference type="Proteomes" id="UP001152795">
    <property type="component" value="Unassembled WGS sequence"/>
</dbReference>
<proteinExistence type="predicted"/>
<evidence type="ECO:0000313" key="2">
    <source>
        <dbReference type="Proteomes" id="UP001152795"/>
    </source>
</evidence>
<gene>
    <name evidence="1" type="ORF">PACLA_8A058780</name>
</gene>
<dbReference type="AlphaFoldDB" id="A0A7D9HBT0"/>
<comment type="caution">
    <text evidence="1">The sequence shown here is derived from an EMBL/GenBank/DDBJ whole genome shotgun (WGS) entry which is preliminary data.</text>
</comment>
<dbReference type="PANTHER" id="PTHR21446:SF12">
    <property type="entry name" value="POTASSIUM CHANNEL TETRAMERIZATION DOMAIN CONTAINING 1"/>
    <property type="match status" value="1"/>
</dbReference>
<dbReference type="InterPro" id="IPR052787">
    <property type="entry name" value="MAVS"/>
</dbReference>
<accession>A0A7D9HBT0</accession>
<organism evidence="1 2">
    <name type="scientific">Paramuricea clavata</name>
    <name type="common">Red gorgonian</name>
    <name type="synonym">Violescent sea-whip</name>
    <dbReference type="NCBI Taxonomy" id="317549"/>
    <lineage>
        <taxon>Eukaryota</taxon>
        <taxon>Metazoa</taxon>
        <taxon>Cnidaria</taxon>
        <taxon>Anthozoa</taxon>
        <taxon>Octocorallia</taxon>
        <taxon>Malacalcyonacea</taxon>
        <taxon>Plexauridae</taxon>
        <taxon>Paramuricea</taxon>
    </lineage>
</organism>
<dbReference type="PANTHER" id="PTHR21446">
    <property type="entry name" value="DUF3504 DOMAIN-CONTAINING PROTEIN"/>
    <property type="match status" value="1"/>
</dbReference>
<keyword evidence="2" id="KW-1185">Reference proteome</keyword>
<evidence type="ECO:0000313" key="1">
    <source>
        <dbReference type="EMBL" id="CAB3980746.1"/>
    </source>
</evidence>
<dbReference type="EMBL" id="CACRXK020000320">
    <property type="protein sequence ID" value="CAB3980746.1"/>
    <property type="molecule type" value="Genomic_DNA"/>
</dbReference>
<protein>
    <submittedName>
        <fullName evidence="1">Uncharacterized protein</fullName>
    </submittedName>
</protein>